<dbReference type="EMBL" id="JDSS02000011">
    <property type="protein sequence ID" value="KFB69638.1"/>
    <property type="molecule type" value="Genomic_DNA"/>
</dbReference>
<accession>A0A084Y4J4</accession>
<dbReference type="STRING" id="1457154.CAPSK01_000697"/>
<protein>
    <submittedName>
        <fullName evidence="2">Uncharacterized protein</fullName>
    </submittedName>
</protein>
<dbReference type="Proteomes" id="UP000019812">
    <property type="component" value="Unassembled WGS sequence"/>
</dbReference>
<evidence type="ECO:0000313" key="2">
    <source>
        <dbReference type="EMBL" id="KFB69638.1"/>
    </source>
</evidence>
<reference evidence="2 3" key="1">
    <citation type="submission" date="2014-07" db="EMBL/GenBank/DDBJ databases">
        <title>Expanding our view of genomic diversity in Candidatus Accumulibacter clades.</title>
        <authorList>
            <person name="Skennerton C.T."/>
            <person name="Barr J.J."/>
            <person name="Slater F.R."/>
            <person name="Bond P.L."/>
            <person name="Tyson G.W."/>
        </authorList>
    </citation>
    <scope>NUCLEOTIDE SEQUENCE [LARGE SCALE GENOMIC DNA]</scope>
    <source>
        <strain evidence="3">SK-01</strain>
    </source>
</reference>
<evidence type="ECO:0000256" key="1">
    <source>
        <dbReference type="SAM" id="MobiDB-lite"/>
    </source>
</evidence>
<comment type="caution">
    <text evidence="2">The sequence shown here is derived from an EMBL/GenBank/DDBJ whole genome shotgun (WGS) entry which is preliminary data.</text>
</comment>
<gene>
    <name evidence="2" type="ORF">CAPSK01_000697</name>
</gene>
<dbReference type="PROSITE" id="PS51257">
    <property type="entry name" value="PROKAR_LIPOPROTEIN"/>
    <property type="match status" value="1"/>
</dbReference>
<sequence length="424" mass="45097">MKPVGTPGRGVLSALSLSLSLSLAGCSTLLPPIELASEPPRLAIAPPAPDADKLMACFGRRLARYVDSRPGDAPPVIVEVAGFFNRNPATLQRLELPTDATTLLESLLTSVGPALAFRETRRDATAERAAPASTLKVKNDIQIVEASARSRGRFFDFSFFKSDYDASTRDGEQSSVAAITLEMSAVAPDGLGRHGWGAPLRIAFERSQTRESSLAASFSSVALGFNQQTRVVNGYGHALRVGAALQLVSVLSRATMVGANPCVQALIPEHADTLPLEIALREFRGVQARSPEGAAFWLNKLRALHGRPARDPLRLDAESATPAAALAAVGADSDVGRVIARGSLDDRPLSTLEKEFAFLWGTLPEVDAEVFASGFRWIDAVEVQLRAADLKRRPGGNKVKPQAVAPRPAVASPGGSERKASERL</sequence>
<name>A0A084Y4J4_9PROT</name>
<feature type="region of interest" description="Disordered" evidence="1">
    <location>
        <begin position="392"/>
        <end position="424"/>
    </location>
</feature>
<organism evidence="2 3">
    <name type="scientific">Candidatus Accumulibacter vicinus</name>
    <dbReference type="NCBI Taxonomy" id="2954382"/>
    <lineage>
        <taxon>Bacteria</taxon>
        <taxon>Pseudomonadati</taxon>
        <taxon>Pseudomonadota</taxon>
        <taxon>Betaproteobacteria</taxon>
        <taxon>Candidatus Accumulibacter</taxon>
    </lineage>
</organism>
<dbReference type="AlphaFoldDB" id="A0A084Y4J4"/>
<evidence type="ECO:0000313" key="3">
    <source>
        <dbReference type="Proteomes" id="UP000019812"/>
    </source>
</evidence>
<proteinExistence type="predicted"/>